<proteinExistence type="inferred from homology"/>
<dbReference type="Pfam" id="PF00795">
    <property type="entry name" value="CN_hydrolase"/>
    <property type="match status" value="1"/>
</dbReference>
<dbReference type="SUPFAM" id="SSF56317">
    <property type="entry name" value="Carbon-nitrogen hydrolase"/>
    <property type="match status" value="1"/>
</dbReference>
<dbReference type="PROSITE" id="PS01227">
    <property type="entry name" value="UPF0012"/>
    <property type="match status" value="1"/>
</dbReference>
<dbReference type="PANTHER" id="PTHR23088:SF27">
    <property type="entry name" value="DEAMINATED GLUTATHIONE AMIDASE"/>
    <property type="match status" value="1"/>
</dbReference>
<dbReference type="InterPro" id="IPR036526">
    <property type="entry name" value="C-N_Hydrolase_sf"/>
</dbReference>
<comment type="similarity">
    <text evidence="1">Belongs to the carbon-nitrogen hydrolase superfamily. NIT1/NIT2 family.</text>
</comment>
<comment type="caution">
    <text evidence="3">The sequence shown here is derived from an EMBL/GenBank/DDBJ whole genome shotgun (WGS) entry which is preliminary data.</text>
</comment>
<dbReference type="AlphaFoldDB" id="A0A916Q702"/>
<organism evidence="3 4">
    <name type="scientific">Anaerostipes butyraticus</name>
    <dbReference type="NCBI Taxonomy" id="645466"/>
    <lineage>
        <taxon>Bacteria</taxon>
        <taxon>Bacillati</taxon>
        <taxon>Bacillota</taxon>
        <taxon>Clostridia</taxon>
        <taxon>Lachnospirales</taxon>
        <taxon>Lachnospiraceae</taxon>
        <taxon>Anaerostipes</taxon>
    </lineage>
</organism>
<dbReference type="Gene3D" id="3.60.110.10">
    <property type="entry name" value="Carbon-nitrogen hydrolase"/>
    <property type="match status" value="1"/>
</dbReference>
<reference evidence="3" key="1">
    <citation type="submission" date="2020-06" db="EMBL/GenBank/DDBJ databases">
        <title>Characterization of fructooligosaccharide metabolism and fructooligosaccharide-degrading enzymes in human commensal butyrate producers.</title>
        <authorList>
            <person name="Tanno H."/>
            <person name="Fujii T."/>
            <person name="Hirano K."/>
            <person name="Maeno S."/>
            <person name="Tonozuka T."/>
            <person name="Sakamoto M."/>
            <person name="Ohkuma M."/>
            <person name="Tochio T."/>
            <person name="Endo A."/>
        </authorList>
    </citation>
    <scope>NUCLEOTIDE SEQUENCE</scope>
    <source>
        <strain evidence="3">JCM 17466</strain>
    </source>
</reference>
<evidence type="ECO:0000313" key="4">
    <source>
        <dbReference type="Proteomes" id="UP000613208"/>
    </source>
</evidence>
<feature type="domain" description="CN hydrolase" evidence="2">
    <location>
        <begin position="3"/>
        <end position="241"/>
    </location>
</feature>
<accession>A0A916Q702</accession>
<dbReference type="PANTHER" id="PTHR23088">
    <property type="entry name" value="NITRILASE-RELATED"/>
    <property type="match status" value="1"/>
</dbReference>
<keyword evidence="3" id="KW-0378">Hydrolase</keyword>
<gene>
    <name evidence="3" type="ORF">ANBU17_17290</name>
</gene>
<evidence type="ECO:0000256" key="1">
    <source>
        <dbReference type="ARBA" id="ARBA00010613"/>
    </source>
</evidence>
<dbReference type="PROSITE" id="PS50263">
    <property type="entry name" value="CN_HYDROLASE"/>
    <property type="match status" value="1"/>
</dbReference>
<sequence length="264" mass="30455">MAVKIALAQTTSGKKWEVNLRKAWEYAEEASRQKAEMIVFPEYFMTYYPMEEGDYQKQGQSLEGEFVREMGRAARETGLWMVFGVNETGKDRNYNTIVILDAEGQLRGDYRKTHLFDAYRWKESDDTMAGDEIFCPVDSPAGKIGIGTCYDLRFPELARMEALQGAQVMLYPSAWVKGENKFMQWETLLRARAIENEMYVFGCCHYSEKHYMGRSLGFDPSGREILRGGEKEELLTGGIELEEIKKVRHANPVFSNRRGDLYHI</sequence>
<keyword evidence="4" id="KW-1185">Reference proteome</keyword>
<dbReference type="GO" id="GO:0016787">
    <property type="term" value="F:hydrolase activity"/>
    <property type="evidence" value="ECO:0007669"/>
    <property type="project" value="UniProtKB-KW"/>
</dbReference>
<dbReference type="EMBL" id="BLYI01000038">
    <property type="protein sequence ID" value="GFO85382.1"/>
    <property type="molecule type" value="Genomic_DNA"/>
</dbReference>
<dbReference type="InterPro" id="IPR003010">
    <property type="entry name" value="C-N_Hydrolase"/>
</dbReference>
<dbReference type="InterPro" id="IPR001110">
    <property type="entry name" value="UPF0012_CS"/>
</dbReference>
<name>A0A916Q702_9FIRM</name>
<evidence type="ECO:0000259" key="2">
    <source>
        <dbReference type="PROSITE" id="PS50263"/>
    </source>
</evidence>
<dbReference type="RefSeq" id="WP_201311092.1">
    <property type="nucleotide sequence ID" value="NZ_BLYI01000038.1"/>
</dbReference>
<evidence type="ECO:0000313" key="3">
    <source>
        <dbReference type="EMBL" id="GFO85382.1"/>
    </source>
</evidence>
<dbReference type="Proteomes" id="UP000613208">
    <property type="component" value="Unassembled WGS sequence"/>
</dbReference>
<protein>
    <submittedName>
        <fullName evidence="3">Hydrolase</fullName>
    </submittedName>
</protein>
<dbReference type="CDD" id="cd07581">
    <property type="entry name" value="nitrilase_3"/>
    <property type="match status" value="1"/>
</dbReference>